<protein>
    <submittedName>
        <fullName evidence="2">Predicted methyltransferase</fullName>
    </submittedName>
</protein>
<keyword evidence="1" id="KW-0732">Signal</keyword>
<dbReference type="AlphaFoldDB" id="A0A1I6SB82"/>
<reference evidence="3" key="1">
    <citation type="submission" date="2016-10" db="EMBL/GenBank/DDBJ databases">
        <authorList>
            <person name="Varghese N."/>
            <person name="Submissions S."/>
        </authorList>
    </citation>
    <scope>NUCLEOTIDE SEQUENCE [LARGE SCALE GENOMIC DNA]</scope>
    <source>
        <strain evidence="3">CGMCC 1.10683</strain>
    </source>
</reference>
<organism evidence="2 3">
    <name type="scientific">Brevundimonas viscosa</name>
    <dbReference type="NCBI Taxonomy" id="871741"/>
    <lineage>
        <taxon>Bacteria</taxon>
        <taxon>Pseudomonadati</taxon>
        <taxon>Pseudomonadota</taxon>
        <taxon>Alphaproteobacteria</taxon>
        <taxon>Caulobacterales</taxon>
        <taxon>Caulobacteraceae</taxon>
        <taxon>Brevundimonas</taxon>
    </lineage>
</organism>
<dbReference type="GO" id="GO:0008168">
    <property type="term" value="F:methyltransferase activity"/>
    <property type="evidence" value="ECO:0007669"/>
    <property type="project" value="UniProtKB-KW"/>
</dbReference>
<dbReference type="Proteomes" id="UP000198788">
    <property type="component" value="Unassembled WGS sequence"/>
</dbReference>
<dbReference type="OrthoDB" id="9342567at2"/>
<dbReference type="InterPro" id="IPR016980">
    <property type="entry name" value="S-AdoMet-dep_MeTrfase_Alr7345"/>
</dbReference>
<sequence>MSRLFAAAAASLLLAGSAAAQTPPPLTFPEPVQTLPGGTDYAAVLASPIRTDEDRARDAARMTEQTLRFTGVQPGWKVGDMIMGGGYFTRAFSAAVGPGGHVTAWQPAEFIAFQASYGEAADAADGLANVDVIRSPIGAPEFPRGLDLVFTAQNYHDLHLAPFATDTAAKVNAAVFEALRPGGWYVVIDHHAVDGSELLAADSLHRIDRSAVVREVEAAGFELRSEAAALWNDEDPRTANVFDESIRGRTSQFMIAFQKPE</sequence>
<keyword evidence="2" id="KW-0489">Methyltransferase</keyword>
<proteinExistence type="predicted"/>
<dbReference type="SUPFAM" id="SSF53335">
    <property type="entry name" value="S-adenosyl-L-methionine-dependent methyltransferases"/>
    <property type="match status" value="1"/>
</dbReference>
<dbReference type="STRING" id="871741.SAMN05192570_2332"/>
<evidence type="ECO:0000256" key="1">
    <source>
        <dbReference type="SAM" id="SignalP"/>
    </source>
</evidence>
<dbReference type="CDD" id="cd02440">
    <property type="entry name" value="AdoMet_MTases"/>
    <property type="match status" value="1"/>
</dbReference>
<feature type="signal peptide" evidence="1">
    <location>
        <begin position="1"/>
        <end position="20"/>
    </location>
</feature>
<feature type="chain" id="PRO_5011436639" evidence="1">
    <location>
        <begin position="21"/>
        <end position="261"/>
    </location>
</feature>
<dbReference type="RefSeq" id="WP_092310678.1">
    <property type="nucleotide sequence ID" value="NZ_FOZV01000004.1"/>
</dbReference>
<dbReference type="PIRSF" id="PIRSF031679">
    <property type="entry name" value="Mtase_Alr7345_prd"/>
    <property type="match status" value="1"/>
</dbReference>
<dbReference type="InterPro" id="IPR029063">
    <property type="entry name" value="SAM-dependent_MTases_sf"/>
</dbReference>
<keyword evidence="2" id="KW-0808">Transferase</keyword>
<dbReference type="Gene3D" id="3.40.50.150">
    <property type="entry name" value="Vaccinia Virus protein VP39"/>
    <property type="match status" value="1"/>
</dbReference>
<dbReference type="GO" id="GO:0032259">
    <property type="term" value="P:methylation"/>
    <property type="evidence" value="ECO:0007669"/>
    <property type="project" value="UniProtKB-KW"/>
</dbReference>
<keyword evidence="3" id="KW-1185">Reference proteome</keyword>
<evidence type="ECO:0000313" key="2">
    <source>
        <dbReference type="EMBL" id="SFS74008.1"/>
    </source>
</evidence>
<dbReference type="EMBL" id="FOZV01000004">
    <property type="protein sequence ID" value="SFS74008.1"/>
    <property type="molecule type" value="Genomic_DNA"/>
</dbReference>
<accession>A0A1I6SB82</accession>
<gene>
    <name evidence="2" type="ORF">SAMN05192570_2332</name>
</gene>
<evidence type="ECO:0000313" key="3">
    <source>
        <dbReference type="Proteomes" id="UP000198788"/>
    </source>
</evidence>
<name>A0A1I6SB82_9CAUL</name>